<dbReference type="Proteomes" id="UP000663855">
    <property type="component" value="Unassembled WGS sequence"/>
</dbReference>
<dbReference type="Pfam" id="PF18004">
    <property type="entry name" value="RPN2_C"/>
    <property type="match status" value="1"/>
</dbReference>
<dbReference type="Gene3D" id="1.25.10.10">
    <property type="entry name" value="Leucine-rich Repeat Variant"/>
    <property type="match status" value="1"/>
</dbReference>
<evidence type="ECO:0000313" key="6">
    <source>
        <dbReference type="Proteomes" id="UP000663855"/>
    </source>
</evidence>
<dbReference type="GO" id="GO:0008540">
    <property type="term" value="C:proteasome regulatory particle, base subcomplex"/>
    <property type="evidence" value="ECO:0007669"/>
    <property type="project" value="TreeGrafter"/>
</dbReference>
<dbReference type="GO" id="GO:0005634">
    <property type="term" value="C:nucleus"/>
    <property type="evidence" value="ECO:0007669"/>
    <property type="project" value="TreeGrafter"/>
</dbReference>
<name>A0A814E6Q2_9BILA</name>
<feature type="compositionally biased region" description="Basic and acidic residues" evidence="3">
    <location>
        <begin position="285"/>
        <end position="323"/>
    </location>
</feature>
<dbReference type="InterPro" id="IPR040623">
    <property type="entry name" value="RPN2_C"/>
</dbReference>
<evidence type="ECO:0000259" key="4">
    <source>
        <dbReference type="Pfam" id="PF18004"/>
    </source>
</evidence>
<dbReference type="EMBL" id="CAJNOV010000033">
    <property type="protein sequence ID" value="CAF0962135.1"/>
    <property type="molecule type" value="Genomic_DNA"/>
</dbReference>
<dbReference type="AlphaFoldDB" id="A0A814E6Q2"/>
<sequence>MWVFLSTTNANKTQARIESSKKKQVVDHWKEALVIIVVRTPEQFPSVVTLLAESYNPHVRCGAAMALGLACAGTGNREAIAVLEPMLNDAVNYVRQGVLIASALICIQHTEATCPKVKMFREHYMKVISDKHDDIMAKFGAILAHGILDAGGRNVTVSLLTRSGQNDTMSVVGLLVFTQFWYWFPFSLFLSLGFSPTCLVTLNQDLKMPNVDYISNAPPSVFAYPPALVDKKEEKKEKVETAVLSITAKQKKRDLEKKGEKTDEAVAMETDSDEKKVTTATTTDEDNKSKKDVDDKDKVTSVEKKDDSTALSNKKEKEPDSEILHNPTRVVKAQQRVLSLPKGSRYQPIKDITHAGILLVKDTHMNEPETLVELAKAGGPTKEEDLPEPPPPEPFEYRDE</sequence>
<evidence type="ECO:0000256" key="3">
    <source>
        <dbReference type="SAM" id="MobiDB-lite"/>
    </source>
</evidence>
<feature type="region of interest" description="Disordered" evidence="3">
    <location>
        <begin position="376"/>
        <end position="400"/>
    </location>
</feature>
<dbReference type="Pfam" id="PF01851">
    <property type="entry name" value="PC_rep"/>
    <property type="match status" value="1"/>
</dbReference>
<keyword evidence="1" id="KW-0677">Repeat</keyword>
<dbReference type="SUPFAM" id="SSF48371">
    <property type="entry name" value="ARM repeat"/>
    <property type="match status" value="1"/>
</dbReference>
<dbReference type="InterPro" id="IPR016024">
    <property type="entry name" value="ARM-type_fold"/>
</dbReference>
<keyword evidence="2" id="KW-0647">Proteasome</keyword>
<dbReference type="GO" id="GO:0034515">
    <property type="term" value="C:proteasome storage granule"/>
    <property type="evidence" value="ECO:0007669"/>
    <property type="project" value="TreeGrafter"/>
</dbReference>
<dbReference type="FunFam" id="1.25.10.10:FF:001584">
    <property type="entry name" value="Uncharacterized protein"/>
    <property type="match status" value="1"/>
</dbReference>
<dbReference type="GO" id="GO:0043161">
    <property type="term" value="P:proteasome-mediated ubiquitin-dependent protein catabolic process"/>
    <property type="evidence" value="ECO:0007669"/>
    <property type="project" value="TreeGrafter"/>
</dbReference>
<organism evidence="5 6">
    <name type="scientific">Rotaria magnacalcarata</name>
    <dbReference type="NCBI Taxonomy" id="392030"/>
    <lineage>
        <taxon>Eukaryota</taxon>
        <taxon>Metazoa</taxon>
        <taxon>Spiralia</taxon>
        <taxon>Gnathifera</taxon>
        <taxon>Rotifera</taxon>
        <taxon>Eurotatoria</taxon>
        <taxon>Bdelloidea</taxon>
        <taxon>Philodinida</taxon>
        <taxon>Philodinidae</taxon>
        <taxon>Rotaria</taxon>
    </lineage>
</organism>
<feature type="domain" description="26S proteasome regulatory subunit RPN2 C-terminal" evidence="4">
    <location>
        <begin position="197"/>
        <end position="372"/>
    </location>
</feature>
<gene>
    <name evidence="5" type="ORF">CJN711_LOCUS472</name>
</gene>
<accession>A0A814E6Q2</accession>
<evidence type="ECO:0000256" key="1">
    <source>
        <dbReference type="ARBA" id="ARBA00022737"/>
    </source>
</evidence>
<dbReference type="PANTHER" id="PTHR10943:SF2">
    <property type="entry name" value="26S PROTEASOME NON-ATPASE REGULATORY SUBUNIT 1"/>
    <property type="match status" value="1"/>
</dbReference>
<dbReference type="InterPro" id="IPR002015">
    <property type="entry name" value="Proteasome/cyclosome_rpt"/>
</dbReference>
<evidence type="ECO:0000256" key="2">
    <source>
        <dbReference type="ARBA" id="ARBA00022942"/>
    </source>
</evidence>
<feature type="compositionally biased region" description="Basic and acidic residues" evidence="3">
    <location>
        <begin position="253"/>
        <end position="264"/>
    </location>
</feature>
<protein>
    <recommendedName>
        <fullName evidence="4">26S proteasome regulatory subunit RPN2 C-terminal domain-containing protein</fullName>
    </recommendedName>
</protein>
<feature type="region of interest" description="Disordered" evidence="3">
    <location>
        <begin position="250"/>
        <end position="326"/>
    </location>
</feature>
<reference evidence="5" key="1">
    <citation type="submission" date="2021-02" db="EMBL/GenBank/DDBJ databases">
        <authorList>
            <person name="Nowell W R."/>
        </authorList>
    </citation>
    <scope>NUCLEOTIDE SEQUENCE</scope>
</reference>
<proteinExistence type="predicted"/>
<dbReference type="PANTHER" id="PTHR10943">
    <property type="entry name" value="26S PROTEASOME NON-ATPASE REGULATORY SUBUNIT"/>
    <property type="match status" value="1"/>
</dbReference>
<dbReference type="InterPro" id="IPR011989">
    <property type="entry name" value="ARM-like"/>
</dbReference>
<evidence type="ECO:0000313" key="5">
    <source>
        <dbReference type="EMBL" id="CAF0962135.1"/>
    </source>
</evidence>
<comment type="caution">
    <text evidence="5">The sequence shown here is derived from an EMBL/GenBank/DDBJ whole genome shotgun (WGS) entry which is preliminary data.</text>
</comment>